<dbReference type="PATRIC" id="fig|123899.6.peg.1820"/>
<evidence type="ECO:0000256" key="8">
    <source>
        <dbReference type="ARBA" id="ARBA00023004"/>
    </source>
</evidence>
<feature type="chain" id="PRO_5009816567" evidence="16">
    <location>
        <begin position="27"/>
        <end position="702"/>
    </location>
</feature>
<dbReference type="InterPro" id="IPR036942">
    <property type="entry name" value="Beta-barrel_TonB_sf"/>
</dbReference>
<evidence type="ECO:0000256" key="11">
    <source>
        <dbReference type="ARBA" id="ARBA00023136"/>
    </source>
</evidence>
<evidence type="ECO:0000256" key="10">
    <source>
        <dbReference type="ARBA" id="ARBA00023077"/>
    </source>
</evidence>
<dbReference type="eggNOG" id="COG4773">
    <property type="taxonomic scope" value="Bacteria"/>
</dbReference>
<evidence type="ECO:0000259" key="17">
    <source>
        <dbReference type="Pfam" id="PF00593"/>
    </source>
</evidence>
<evidence type="ECO:0000256" key="12">
    <source>
        <dbReference type="ARBA" id="ARBA00023170"/>
    </source>
</evidence>
<dbReference type="AlphaFoldDB" id="A0A157PE76"/>
<sequence length="702" mass="77943">MIAQHRSPFRLAIAFLATGLGTASHAQPTPSPTADEAPTLGAVRVSAQQSATKLLTPLVETPQAVSVISQSQMQQQGAVSVQRAVSYTPGVFSNQVGASNRFDYLVLRGFSDGSLGNTYLNGLKILGDTNSHSSLVIDPWFLESIEVVRGPAAVLYGQSSPGGIVALQTRRPEFDTFGEVEIGVGTNRQRYSALDLNDTAADGRLAWRLDAKARRSDTQVDKVREERYVLMPSLTWNVTPDTTLDLMAYLQREPEGGYHSGLPYEGTVVPRNGRKLSRSFYEGEPGHEGFRRNQTLLAYALEHRFGDTAAFRQNAQYLQSTVKLDQVYAYGWASPTELTRYYSGSDESLHAFTVDNQIELSFDTGSISHRVLTGLDYQQRKNDVDWPSGAFPAIDAFDPVYGSGPSARYPSTRERHKLKQTGLYMQDLMSWNQWRLTLGGRYDSVDIRSTNRDTGLSSTLKDHQFSGRAALLYLFDNGVAPYVSYSTAFTPTNFVDAGGKLLKPMQGEQWEAGLKYQPADSRDLYALSVFSIEQKNVATKEQPTDPYRAVGKIRSRGLEAQADTWLTRQLRLQANYSYNDIRYTRSDDGNQGKRAVYAPRHMANLWADYHHNGRLQGLSTALGVRHVAGIQSDRANTHTLPSYTLVDLAVGYDFANLGAKGLSARLNVLNLFDKQYVAACNSLEFCYFGAERSVTLNVNYRF</sequence>
<dbReference type="InterPro" id="IPR012910">
    <property type="entry name" value="Plug_dom"/>
</dbReference>
<dbReference type="SUPFAM" id="SSF56935">
    <property type="entry name" value="Porins"/>
    <property type="match status" value="1"/>
</dbReference>
<dbReference type="InterPro" id="IPR010105">
    <property type="entry name" value="TonB_sidphr_rcpt"/>
</dbReference>
<keyword evidence="4 14" id="KW-1134">Transmembrane beta strand</keyword>
<evidence type="ECO:0000256" key="2">
    <source>
        <dbReference type="ARBA" id="ARBA00009810"/>
    </source>
</evidence>
<dbReference type="GeneID" id="56590885"/>
<name>A0A157PE76_9BORD</name>
<dbReference type="EMBL" id="LT546645">
    <property type="protein sequence ID" value="SAI69548.1"/>
    <property type="molecule type" value="Genomic_DNA"/>
</dbReference>
<keyword evidence="7 16" id="KW-0732">Signal</keyword>
<keyword evidence="20" id="KW-1185">Reference proteome</keyword>
<evidence type="ECO:0000313" key="20">
    <source>
        <dbReference type="Proteomes" id="UP000076825"/>
    </source>
</evidence>
<comment type="subcellular location">
    <subcellularLocation>
        <location evidence="1 14">Cell outer membrane</location>
        <topology evidence="1 14">Multi-pass membrane protein</topology>
    </subcellularLocation>
</comment>
<comment type="similarity">
    <text evidence="2 14 15">Belongs to the TonB-dependent receptor family.</text>
</comment>
<keyword evidence="13 14" id="KW-0998">Cell outer membrane</keyword>
<dbReference type="RefSeq" id="WP_025513066.1">
    <property type="nucleotide sequence ID" value="NZ_CP016340.1"/>
</dbReference>
<evidence type="ECO:0000256" key="7">
    <source>
        <dbReference type="ARBA" id="ARBA00022729"/>
    </source>
</evidence>
<dbReference type="GO" id="GO:0015344">
    <property type="term" value="F:siderophore uptake transmembrane transporter activity"/>
    <property type="evidence" value="ECO:0007669"/>
    <property type="project" value="TreeGrafter"/>
</dbReference>
<organism evidence="19 20">
    <name type="scientific">Bordetella trematum</name>
    <dbReference type="NCBI Taxonomy" id="123899"/>
    <lineage>
        <taxon>Bacteria</taxon>
        <taxon>Pseudomonadati</taxon>
        <taxon>Pseudomonadota</taxon>
        <taxon>Betaproteobacteria</taxon>
        <taxon>Burkholderiales</taxon>
        <taxon>Alcaligenaceae</taxon>
        <taxon>Bordetella</taxon>
    </lineage>
</organism>
<evidence type="ECO:0000256" key="4">
    <source>
        <dbReference type="ARBA" id="ARBA00022452"/>
    </source>
</evidence>
<keyword evidence="8" id="KW-0408">Iron</keyword>
<dbReference type="InterPro" id="IPR000531">
    <property type="entry name" value="Beta-barrel_TonB"/>
</dbReference>
<keyword evidence="5" id="KW-0410">Iron transport</keyword>
<dbReference type="Gene3D" id="2.40.170.20">
    <property type="entry name" value="TonB-dependent receptor, beta-barrel domain"/>
    <property type="match status" value="1"/>
</dbReference>
<dbReference type="GO" id="GO:0015891">
    <property type="term" value="P:siderophore transport"/>
    <property type="evidence" value="ECO:0007669"/>
    <property type="project" value="InterPro"/>
</dbReference>
<feature type="domain" description="TonB-dependent receptor-like beta-barrel" evidence="17">
    <location>
        <begin position="254"/>
        <end position="671"/>
    </location>
</feature>
<dbReference type="CDD" id="cd01347">
    <property type="entry name" value="ligand_gated_channel"/>
    <property type="match status" value="1"/>
</dbReference>
<dbReference type="InterPro" id="IPR037066">
    <property type="entry name" value="Plug_dom_sf"/>
</dbReference>
<dbReference type="PANTHER" id="PTHR32552:SF68">
    <property type="entry name" value="FERRICHROME OUTER MEMBRANE TRANSPORTER_PHAGE RECEPTOR"/>
    <property type="match status" value="1"/>
</dbReference>
<evidence type="ECO:0000256" key="1">
    <source>
        <dbReference type="ARBA" id="ARBA00004571"/>
    </source>
</evidence>
<dbReference type="KEGG" id="btrm:SAMEA390648701834"/>
<evidence type="ECO:0000256" key="14">
    <source>
        <dbReference type="PROSITE-ProRule" id="PRU01360"/>
    </source>
</evidence>
<gene>
    <name evidence="19" type="primary">bfrH_1</name>
    <name evidence="19" type="ORF">SAMEA3906487_01834</name>
</gene>
<feature type="signal peptide" evidence="16">
    <location>
        <begin position="1"/>
        <end position="26"/>
    </location>
</feature>
<evidence type="ECO:0000256" key="9">
    <source>
        <dbReference type="ARBA" id="ARBA00023065"/>
    </source>
</evidence>
<feature type="domain" description="TonB-dependent receptor plug" evidence="18">
    <location>
        <begin position="58"/>
        <end position="164"/>
    </location>
</feature>
<evidence type="ECO:0000256" key="16">
    <source>
        <dbReference type="SAM" id="SignalP"/>
    </source>
</evidence>
<dbReference type="PROSITE" id="PS52016">
    <property type="entry name" value="TONB_DEPENDENT_REC_3"/>
    <property type="match status" value="1"/>
</dbReference>
<keyword evidence="3 14" id="KW-0813">Transport</keyword>
<evidence type="ECO:0000256" key="13">
    <source>
        <dbReference type="ARBA" id="ARBA00023237"/>
    </source>
</evidence>
<dbReference type="Proteomes" id="UP000076825">
    <property type="component" value="Chromosome 1"/>
</dbReference>
<evidence type="ECO:0000256" key="5">
    <source>
        <dbReference type="ARBA" id="ARBA00022496"/>
    </source>
</evidence>
<evidence type="ECO:0000259" key="18">
    <source>
        <dbReference type="Pfam" id="PF07715"/>
    </source>
</evidence>
<dbReference type="GO" id="GO:0038023">
    <property type="term" value="F:signaling receptor activity"/>
    <property type="evidence" value="ECO:0007669"/>
    <property type="project" value="InterPro"/>
</dbReference>
<dbReference type="Pfam" id="PF00593">
    <property type="entry name" value="TonB_dep_Rec_b-barrel"/>
    <property type="match status" value="1"/>
</dbReference>
<evidence type="ECO:0000313" key="19">
    <source>
        <dbReference type="EMBL" id="SAI69548.1"/>
    </source>
</evidence>
<reference evidence="19 20" key="1">
    <citation type="submission" date="2016-04" db="EMBL/GenBank/DDBJ databases">
        <authorList>
            <consortium name="Pathogen Informatics"/>
        </authorList>
    </citation>
    <scope>NUCLEOTIDE SEQUENCE [LARGE SCALE GENOMIC DNA]</scope>
    <source>
        <strain evidence="19 20">H044680328</strain>
    </source>
</reference>
<evidence type="ECO:0000256" key="15">
    <source>
        <dbReference type="RuleBase" id="RU003357"/>
    </source>
</evidence>
<keyword evidence="9" id="KW-0406">Ion transport</keyword>
<protein>
    <submittedName>
        <fullName evidence="19">TonB-dependent siderophore receptor</fullName>
    </submittedName>
</protein>
<keyword evidence="6 14" id="KW-0812">Transmembrane</keyword>
<dbReference type="PANTHER" id="PTHR32552">
    <property type="entry name" value="FERRICHROME IRON RECEPTOR-RELATED"/>
    <property type="match status" value="1"/>
</dbReference>
<dbReference type="FunFam" id="2.170.130.10:FF:000001">
    <property type="entry name" value="Catecholate siderophore TonB-dependent receptor"/>
    <property type="match status" value="1"/>
</dbReference>
<keyword evidence="10 15" id="KW-0798">TonB box</keyword>
<dbReference type="NCBIfam" id="TIGR01783">
    <property type="entry name" value="TonB-siderophor"/>
    <property type="match status" value="1"/>
</dbReference>
<dbReference type="STRING" id="123899.SAMEA3906487_01834"/>
<accession>A0A157PE76</accession>
<dbReference type="GO" id="GO:0009279">
    <property type="term" value="C:cell outer membrane"/>
    <property type="evidence" value="ECO:0007669"/>
    <property type="project" value="UniProtKB-SubCell"/>
</dbReference>
<dbReference type="Gene3D" id="2.170.130.10">
    <property type="entry name" value="TonB-dependent receptor, plug domain"/>
    <property type="match status" value="1"/>
</dbReference>
<evidence type="ECO:0000256" key="6">
    <source>
        <dbReference type="ARBA" id="ARBA00022692"/>
    </source>
</evidence>
<keyword evidence="12 19" id="KW-0675">Receptor</keyword>
<evidence type="ECO:0000256" key="3">
    <source>
        <dbReference type="ARBA" id="ARBA00022448"/>
    </source>
</evidence>
<keyword evidence="11 14" id="KW-0472">Membrane</keyword>
<proteinExistence type="inferred from homology"/>
<dbReference type="Pfam" id="PF07715">
    <property type="entry name" value="Plug"/>
    <property type="match status" value="1"/>
</dbReference>
<dbReference type="InterPro" id="IPR039426">
    <property type="entry name" value="TonB-dep_rcpt-like"/>
</dbReference>
<dbReference type="OrthoDB" id="127311at2"/>